<evidence type="ECO:0000313" key="1">
    <source>
        <dbReference type="EMBL" id="KAI9511475.1"/>
    </source>
</evidence>
<reference evidence="1" key="1">
    <citation type="submission" date="2021-03" db="EMBL/GenBank/DDBJ databases">
        <title>Evolutionary priming and transition to the ectomycorrhizal habit in an iconic lineage of mushroom-forming fungi: is preadaptation a requirement?</title>
        <authorList>
            <consortium name="DOE Joint Genome Institute"/>
            <person name="Looney B.P."/>
            <person name="Miyauchi S."/>
            <person name="Morin E."/>
            <person name="Drula E."/>
            <person name="Courty P.E."/>
            <person name="Chicoki N."/>
            <person name="Fauchery L."/>
            <person name="Kohler A."/>
            <person name="Kuo A."/>
            <person name="LaButti K."/>
            <person name="Pangilinan J."/>
            <person name="Lipzen A."/>
            <person name="Riley R."/>
            <person name="Andreopoulos W."/>
            <person name="He G."/>
            <person name="Johnson J."/>
            <person name="Barry K.W."/>
            <person name="Grigoriev I.V."/>
            <person name="Nagy L."/>
            <person name="Hibbett D."/>
            <person name="Henrissat B."/>
            <person name="Matheny P.B."/>
            <person name="Labbe J."/>
            <person name="Martin A.F."/>
        </authorList>
    </citation>
    <scope>NUCLEOTIDE SEQUENCE</scope>
    <source>
        <strain evidence="1">BPL698</strain>
    </source>
</reference>
<name>A0ACC0UIB2_9AGAM</name>
<organism evidence="1 2">
    <name type="scientific">Russula earlei</name>
    <dbReference type="NCBI Taxonomy" id="71964"/>
    <lineage>
        <taxon>Eukaryota</taxon>
        <taxon>Fungi</taxon>
        <taxon>Dikarya</taxon>
        <taxon>Basidiomycota</taxon>
        <taxon>Agaricomycotina</taxon>
        <taxon>Agaricomycetes</taxon>
        <taxon>Russulales</taxon>
        <taxon>Russulaceae</taxon>
        <taxon>Russula</taxon>
    </lineage>
</organism>
<evidence type="ECO:0000313" key="2">
    <source>
        <dbReference type="Proteomes" id="UP001207468"/>
    </source>
</evidence>
<keyword evidence="2" id="KW-1185">Reference proteome</keyword>
<gene>
    <name evidence="1" type="ORF">F5148DRAFT_325776</name>
</gene>
<dbReference type="EMBL" id="JAGFNK010000021">
    <property type="protein sequence ID" value="KAI9511475.1"/>
    <property type="molecule type" value="Genomic_DNA"/>
</dbReference>
<proteinExistence type="predicted"/>
<protein>
    <submittedName>
        <fullName evidence="1">Uncharacterized protein</fullName>
    </submittedName>
</protein>
<sequence length="318" mass="35269">MDQHASSHLVLLPFAPLLFALYLHLIAQATRLSPPAMPGVTGTTKSTADTSLRHSKYYIDGADLVLRVANTLFRVHRFFLTRDSKHFEDKLPHSFGKPPKHSLDDDPLVLDDDVLEVDFERLLWVFYNPKYSIYNGSIDKWISILKLAHKWDFIEVKALAVRELQNLQIPPIQKVALYQTYSIDRNLLQPAFTALTTRDEPITIEEGREITLETALRLAKARELARALGSSGKKSGNPRSPVNVAGVELDALIKDVLLQSPLPSVPSHTPQPSIARGTAPDGGDTPQSTLAKWFDPFLNTPQGEVLASIVLCPADLLG</sequence>
<dbReference type="Proteomes" id="UP001207468">
    <property type="component" value="Unassembled WGS sequence"/>
</dbReference>
<comment type="caution">
    <text evidence="1">The sequence shown here is derived from an EMBL/GenBank/DDBJ whole genome shotgun (WGS) entry which is preliminary data.</text>
</comment>
<accession>A0ACC0UIB2</accession>